<dbReference type="EMBL" id="JAWJWE010000038">
    <property type="protein sequence ID" value="KAK6623149.1"/>
    <property type="molecule type" value="Genomic_DNA"/>
</dbReference>
<evidence type="ECO:0000313" key="3">
    <source>
        <dbReference type="Proteomes" id="UP001372834"/>
    </source>
</evidence>
<dbReference type="Proteomes" id="UP001372834">
    <property type="component" value="Unassembled WGS sequence"/>
</dbReference>
<name>A0AAN8RU44_POLSC</name>
<accession>A0AAN8RU44</accession>
<reference evidence="2 3" key="1">
    <citation type="submission" date="2023-10" db="EMBL/GenBank/DDBJ databases">
        <title>Genomes of two closely related lineages of the louse Polyplax serrata with different host specificities.</title>
        <authorList>
            <person name="Martinu J."/>
            <person name="Tarabai H."/>
            <person name="Stefka J."/>
            <person name="Hypsa V."/>
        </authorList>
    </citation>
    <scope>NUCLEOTIDE SEQUENCE [LARGE SCALE GENOMIC DNA]</scope>
    <source>
        <strain evidence="2">HR10_N</strain>
    </source>
</reference>
<proteinExistence type="predicted"/>
<sequence length="114" mass="12595">MTNRVTEMRQKKNNNKRAPGQVKHKSIAEMIVVTDDRQPSEMNRSQIRVRSRSNFSISIEIESALDSINAVPPISVPGDDDGPPASEIGRRGPYEPGGNDDFLIDLIGGERQPP</sequence>
<evidence type="ECO:0000313" key="2">
    <source>
        <dbReference type="EMBL" id="KAK6623149.1"/>
    </source>
</evidence>
<feature type="region of interest" description="Disordered" evidence="1">
    <location>
        <begin position="70"/>
        <end position="114"/>
    </location>
</feature>
<gene>
    <name evidence="2" type="ORF">RUM43_009001</name>
</gene>
<dbReference type="AlphaFoldDB" id="A0AAN8RU44"/>
<feature type="region of interest" description="Disordered" evidence="1">
    <location>
        <begin position="1"/>
        <end position="23"/>
    </location>
</feature>
<comment type="caution">
    <text evidence="2">The sequence shown here is derived from an EMBL/GenBank/DDBJ whole genome shotgun (WGS) entry which is preliminary data.</text>
</comment>
<evidence type="ECO:0000256" key="1">
    <source>
        <dbReference type="SAM" id="MobiDB-lite"/>
    </source>
</evidence>
<feature type="compositionally biased region" description="Basic and acidic residues" evidence="1">
    <location>
        <begin position="1"/>
        <end position="10"/>
    </location>
</feature>
<organism evidence="2 3">
    <name type="scientific">Polyplax serrata</name>
    <name type="common">Common mouse louse</name>
    <dbReference type="NCBI Taxonomy" id="468196"/>
    <lineage>
        <taxon>Eukaryota</taxon>
        <taxon>Metazoa</taxon>
        <taxon>Ecdysozoa</taxon>
        <taxon>Arthropoda</taxon>
        <taxon>Hexapoda</taxon>
        <taxon>Insecta</taxon>
        <taxon>Pterygota</taxon>
        <taxon>Neoptera</taxon>
        <taxon>Paraneoptera</taxon>
        <taxon>Psocodea</taxon>
        <taxon>Troctomorpha</taxon>
        <taxon>Phthiraptera</taxon>
        <taxon>Anoplura</taxon>
        <taxon>Polyplacidae</taxon>
        <taxon>Polyplax</taxon>
    </lineage>
</organism>
<protein>
    <submittedName>
        <fullName evidence="2">Uncharacterized protein</fullName>
    </submittedName>
</protein>